<evidence type="ECO:0000256" key="1">
    <source>
        <dbReference type="SAM" id="MobiDB-lite"/>
    </source>
</evidence>
<dbReference type="NCBIfam" id="NF038065">
    <property type="entry name" value="Pr6Pr"/>
    <property type="match status" value="1"/>
</dbReference>
<organism evidence="3 4">
    <name type="scientific">Leifsonia stereocauli</name>
    <dbReference type="NCBI Taxonomy" id="3134136"/>
    <lineage>
        <taxon>Bacteria</taxon>
        <taxon>Bacillati</taxon>
        <taxon>Actinomycetota</taxon>
        <taxon>Actinomycetes</taxon>
        <taxon>Micrococcales</taxon>
        <taxon>Microbacteriaceae</taxon>
        <taxon>Leifsonia</taxon>
    </lineage>
</organism>
<dbReference type="RefSeq" id="WP_342114442.1">
    <property type="nucleotide sequence ID" value="NZ_JBCAUN010000002.1"/>
</dbReference>
<proteinExistence type="predicted"/>
<keyword evidence="4" id="KW-1185">Reference proteome</keyword>
<feature type="transmembrane region" description="Helical" evidence="2">
    <location>
        <begin position="175"/>
        <end position="196"/>
    </location>
</feature>
<feature type="transmembrane region" description="Helical" evidence="2">
    <location>
        <begin position="139"/>
        <end position="163"/>
    </location>
</feature>
<feature type="compositionally biased region" description="Polar residues" evidence="1">
    <location>
        <begin position="347"/>
        <end position="356"/>
    </location>
</feature>
<evidence type="ECO:0000256" key="2">
    <source>
        <dbReference type="SAM" id="Phobius"/>
    </source>
</evidence>
<reference evidence="3 4" key="1">
    <citation type="submission" date="2024-03" db="EMBL/GenBank/DDBJ databases">
        <title>YIM 134122 draft genome.</title>
        <authorList>
            <person name="Zuo S."/>
            <person name="Xiong L."/>
        </authorList>
    </citation>
    <scope>NUCLEOTIDE SEQUENCE [LARGE SCALE GENOMIC DNA]</scope>
    <source>
        <strain evidence="3 4">YIM 134122</strain>
    </source>
</reference>
<name>A0ABU9W5Q1_9MICO</name>
<dbReference type="EMBL" id="JBCLVG010000002">
    <property type="protein sequence ID" value="MEN1947319.1"/>
    <property type="molecule type" value="Genomic_DNA"/>
</dbReference>
<protein>
    <submittedName>
        <fullName evidence="3">Pr6Pr family membrane protein</fullName>
    </submittedName>
</protein>
<feature type="transmembrane region" description="Helical" evidence="2">
    <location>
        <begin position="36"/>
        <end position="57"/>
    </location>
</feature>
<feature type="region of interest" description="Disordered" evidence="1">
    <location>
        <begin position="346"/>
        <end position="377"/>
    </location>
</feature>
<feature type="transmembrane region" description="Helical" evidence="2">
    <location>
        <begin position="69"/>
        <end position="91"/>
    </location>
</feature>
<accession>A0ABU9W5Q1</accession>
<keyword evidence="2" id="KW-0472">Membrane</keyword>
<dbReference type="Proteomes" id="UP001425155">
    <property type="component" value="Unassembled WGS sequence"/>
</dbReference>
<evidence type="ECO:0000313" key="3">
    <source>
        <dbReference type="EMBL" id="MEN1947319.1"/>
    </source>
</evidence>
<sequence length="392" mass="41305">MARLALAAVETVSIAANFQAIGITAFDAGNYFCFFTVQSAVGAVALLVTSGVLAVTGRPESSRIHAARSIVLGYVILAGIVYGILAVGSAGEVKPIMVTPSDVVLHFIMPALLVIDFVAERRLAVRTNTLPWLTMGWALPYPGIWLVFTMVRGSIVGWFPYFFIDPTRTKSPVEMGLYITIVCLMILVLTTGSLALTRIGAHSLFAATITDAGPPVVGIVFGLHRADPGSAHGARRPAVTLLTPAASAVLQSQLAALSTEGRWTSSVSYTPLPVALGTAARGDRRWVTAAAAERATVHTGLWSGTSSCVERQPGRRIGGQLHRDLGSPAFAGPTQRPPDLHVAVPRWTSSHSTTQRPGMRRPSTRHSGSLHSGTLHADTLHAGTLGDVAVGV</sequence>
<dbReference type="InterPro" id="IPR049713">
    <property type="entry name" value="Pr6Pr-like"/>
</dbReference>
<comment type="caution">
    <text evidence="3">The sequence shown here is derived from an EMBL/GenBank/DDBJ whole genome shotgun (WGS) entry which is preliminary data.</text>
</comment>
<gene>
    <name evidence="3" type="ORF">WJX64_12245</name>
</gene>
<keyword evidence="2" id="KW-1133">Transmembrane helix</keyword>
<keyword evidence="2" id="KW-0812">Transmembrane</keyword>
<evidence type="ECO:0000313" key="4">
    <source>
        <dbReference type="Proteomes" id="UP001425155"/>
    </source>
</evidence>